<dbReference type="Pfam" id="PF11181">
    <property type="entry name" value="YflT"/>
    <property type="match status" value="1"/>
</dbReference>
<evidence type="ECO:0000256" key="1">
    <source>
        <dbReference type="SAM" id="Phobius"/>
    </source>
</evidence>
<reference evidence="3 4" key="1">
    <citation type="journal article" date="2019" name="Int. J. Syst. Evol. Microbiol.">
        <title>The Global Catalogue of Microorganisms (GCM) 10K type strain sequencing project: providing services to taxonomists for standard genome sequencing and annotation.</title>
        <authorList>
            <consortium name="The Broad Institute Genomics Platform"/>
            <consortium name="The Broad Institute Genome Sequencing Center for Infectious Disease"/>
            <person name="Wu L."/>
            <person name="Ma J."/>
        </authorList>
    </citation>
    <scope>NUCLEOTIDE SEQUENCE [LARGE SCALE GENOMIC DNA]</scope>
    <source>
        <strain evidence="3 4">JCM 13249</strain>
    </source>
</reference>
<dbReference type="InterPro" id="IPR025889">
    <property type="entry name" value="GSP17M-like_dom"/>
</dbReference>
<dbReference type="Proteomes" id="UP001500655">
    <property type="component" value="Unassembled WGS sequence"/>
</dbReference>
<feature type="transmembrane region" description="Helical" evidence="1">
    <location>
        <begin position="60"/>
        <end position="82"/>
    </location>
</feature>
<evidence type="ECO:0000259" key="2">
    <source>
        <dbReference type="Pfam" id="PF11181"/>
    </source>
</evidence>
<keyword evidence="1" id="KW-1133">Transmembrane helix</keyword>
<evidence type="ECO:0000313" key="3">
    <source>
        <dbReference type="EMBL" id="GAA1776194.1"/>
    </source>
</evidence>
<gene>
    <name evidence="3" type="ORF">GCM10009681_54490</name>
</gene>
<proteinExistence type="predicted"/>
<keyword evidence="1" id="KW-0812">Transmembrane</keyword>
<accession>A0ABN2L6X4</accession>
<organism evidence="3 4">
    <name type="scientific">Luedemannella helvata</name>
    <dbReference type="NCBI Taxonomy" id="349315"/>
    <lineage>
        <taxon>Bacteria</taxon>
        <taxon>Bacillati</taxon>
        <taxon>Actinomycetota</taxon>
        <taxon>Actinomycetes</taxon>
        <taxon>Micromonosporales</taxon>
        <taxon>Micromonosporaceae</taxon>
        <taxon>Luedemannella</taxon>
    </lineage>
</organism>
<keyword evidence="1" id="KW-0472">Membrane</keyword>
<feature type="domain" description="General stress protein 17M-like" evidence="2">
    <location>
        <begin position="11"/>
        <end position="99"/>
    </location>
</feature>
<feature type="transmembrane region" description="Helical" evidence="1">
    <location>
        <begin position="88"/>
        <end position="109"/>
    </location>
</feature>
<dbReference type="EMBL" id="BAAALS010000046">
    <property type="protein sequence ID" value="GAA1776194.1"/>
    <property type="molecule type" value="Genomic_DNA"/>
</dbReference>
<dbReference type="RefSeq" id="WP_344088208.1">
    <property type="nucleotide sequence ID" value="NZ_BAAALS010000046.1"/>
</dbReference>
<name>A0ABN2L6X4_9ACTN</name>
<keyword evidence="4" id="KW-1185">Reference proteome</keyword>
<evidence type="ECO:0000313" key="4">
    <source>
        <dbReference type="Proteomes" id="UP001500655"/>
    </source>
</evidence>
<sequence length="158" mass="16643">MTEPTATQPVTVATYTDYPTAQRAVDYLSDNGFPVDRVSIVGTNVRLVENVLGRLTTGRAAAAGALSGGWFGLFVGLLLSIFTTGSSWWAVLVAAVLIGVVWGAIFGGVGHAMTRGQRDFTSVKSLEAAEYGISVPADLADEARAQLTRMTWNASQSS</sequence>
<comment type="caution">
    <text evidence="3">The sequence shown here is derived from an EMBL/GenBank/DDBJ whole genome shotgun (WGS) entry which is preliminary data.</text>
</comment>
<protein>
    <recommendedName>
        <fullName evidence="2">General stress protein 17M-like domain-containing protein</fullName>
    </recommendedName>
</protein>